<gene>
    <name evidence="1" type="ORF">GCM10008170_04310</name>
</gene>
<protein>
    <recommendedName>
        <fullName evidence="3">DUF1476 domain-containing protein</fullName>
    </recommendedName>
</protein>
<dbReference type="EMBL" id="BSFF01000001">
    <property type="protein sequence ID" value="GLK54412.1"/>
    <property type="molecule type" value="Genomic_DNA"/>
</dbReference>
<evidence type="ECO:0008006" key="3">
    <source>
        <dbReference type="Google" id="ProtNLM"/>
    </source>
</evidence>
<dbReference type="Pfam" id="PF07345">
    <property type="entry name" value="ATPaseInh_sub_z"/>
    <property type="match status" value="1"/>
</dbReference>
<sequence length="110" mass="12636">MDTTMTTFDQREQAFEALFVHDETMKFSAYARRNRLLGLWAAEALGKQGEEAQAYAKAVLLADFEEPGDDDVFRKVRRDFDHRGVEIADVELRRKMAELLVLAVAQLKNE</sequence>
<evidence type="ECO:0000313" key="1">
    <source>
        <dbReference type="EMBL" id="GLK54412.1"/>
    </source>
</evidence>
<proteinExistence type="predicted"/>
<organism evidence="1 2">
    <name type="scientific">Methylopila capsulata</name>
    <dbReference type="NCBI Taxonomy" id="61654"/>
    <lineage>
        <taxon>Bacteria</taxon>
        <taxon>Pseudomonadati</taxon>
        <taxon>Pseudomonadota</taxon>
        <taxon>Alphaproteobacteria</taxon>
        <taxon>Hyphomicrobiales</taxon>
        <taxon>Methylopilaceae</taxon>
        <taxon>Methylopila</taxon>
    </lineage>
</organism>
<dbReference type="InterPro" id="IPR009945">
    <property type="entry name" value="ATPase_inh_sub_z"/>
</dbReference>
<reference evidence="1" key="1">
    <citation type="journal article" date="2014" name="Int. J. Syst. Evol. Microbiol.">
        <title>Complete genome sequence of Corynebacterium casei LMG S-19264T (=DSM 44701T), isolated from a smear-ripened cheese.</title>
        <authorList>
            <consortium name="US DOE Joint Genome Institute (JGI-PGF)"/>
            <person name="Walter F."/>
            <person name="Albersmeier A."/>
            <person name="Kalinowski J."/>
            <person name="Ruckert C."/>
        </authorList>
    </citation>
    <scope>NUCLEOTIDE SEQUENCE</scope>
    <source>
        <strain evidence="1">VKM B-1606</strain>
    </source>
</reference>
<evidence type="ECO:0000313" key="2">
    <source>
        <dbReference type="Proteomes" id="UP001143400"/>
    </source>
</evidence>
<comment type="caution">
    <text evidence="1">The sequence shown here is derived from an EMBL/GenBank/DDBJ whole genome shotgun (WGS) entry which is preliminary data.</text>
</comment>
<dbReference type="Proteomes" id="UP001143400">
    <property type="component" value="Unassembled WGS sequence"/>
</dbReference>
<name>A0A9W6IRP4_9HYPH</name>
<dbReference type="Gene3D" id="1.10.790.20">
    <property type="entry name" value="Domain of unknown function DUF1476"/>
    <property type="match status" value="1"/>
</dbReference>
<reference evidence="1" key="2">
    <citation type="submission" date="2023-01" db="EMBL/GenBank/DDBJ databases">
        <authorList>
            <person name="Sun Q."/>
            <person name="Evtushenko L."/>
        </authorList>
    </citation>
    <scope>NUCLEOTIDE SEQUENCE</scope>
    <source>
        <strain evidence="1">VKM B-1606</strain>
    </source>
</reference>
<accession>A0A9W6IRP4</accession>
<dbReference type="PIRSF" id="PIRSF031780">
    <property type="entry name" value="UCP031780"/>
    <property type="match status" value="1"/>
</dbReference>
<dbReference type="AlphaFoldDB" id="A0A9W6IRP4"/>
<dbReference type="InterPro" id="IPR038293">
    <property type="entry name" value="ATPase_inh_sub_z_sf"/>
</dbReference>